<dbReference type="PaxDb" id="44689-DDB0218725"/>
<dbReference type="VEuPathDB" id="AmoebaDB:DDB_G0285751"/>
<accession>Q54N25</accession>
<dbReference type="InterPro" id="IPR051904">
    <property type="entry name" value="UPF0746_actin_org"/>
</dbReference>
<dbReference type="InParanoid" id="Q54N25"/>
<dbReference type="Proteomes" id="UP000002195">
    <property type="component" value="Unassembled WGS sequence"/>
</dbReference>
<evidence type="ECO:0000313" key="2">
    <source>
        <dbReference type="Proteomes" id="UP000002195"/>
    </source>
</evidence>
<proteinExistence type="predicted"/>
<keyword evidence="2" id="KW-1185">Reference proteome</keyword>
<evidence type="ECO:0000313" key="1">
    <source>
        <dbReference type="EMBL" id="EAL64713.1"/>
    </source>
</evidence>
<protein>
    <submittedName>
        <fullName evidence="1">Uncharacterized protein</fullName>
    </submittedName>
</protein>
<comment type="caution">
    <text evidence="1">The sequence shown here is derived from an EMBL/GenBank/DDBJ whole genome shotgun (WGS) entry which is preliminary data.</text>
</comment>
<dbReference type="dictyBase" id="DDB_G0285751"/>
<dbReference type="EMBL" id="AAFI02000079">
    <property type="protein sequence ID" value="EAL64713.1"/>
    <property type="molecule type" value="Genomic_DNA"/>
</dbReference>
<organism evidence="1 2">
    <name type="scientific">Dictyostelium discoideum</name>
    <name type="common">Social amoeba</name>
    <dbReference type="NCBI Taxonomy" id="44689"/>
    <lineage>
        <taxon>Eukaryota</taxon>
        <taxon>Amoebozoa</taxon>
        <taxon>Evosea</taxon>
        <taxon>Eumycetozoa</taxon>
        <taxon>Dictyostelia</taxon>
        <taxon>Dictyosteliales</taxon>
        <taxon>Dictyosteliaceae</taxon>
        <taxon>Dictyostelium</taxon>
    </lineage>
</organism>
<dbReference type="PANTHER" id="PTHR32488:SF76">
    <property type="entry name" value="ANKYRIN REPEAT-CONTAINING PROTEIN-RELATED"/>
    <property type="match status" value="1"/>
</dbReference>
<dbReference type="AlphaFoldDB" id="Q54N25"/>
<dbReference type="KEGG" id="ddi:DDB_G0285751"/>
<gene>
    <name evidence="1" type="ORF">DDB_G0285751</name>
</gene>
<dbReference type="PhylomeDB" id="Q54N25"/>
<reference evidence="1 2" key="1">
    <citation type="journal article" date="2005" name="Nature">
        <title>The genome of the social amoeba Dictyostelium discoideum.</title>
        <authorList>
            <consortium name="The Dictyostelium discoideum Sequencing Consortium"/>
            <person name="Eichinger L."/>
            <person name="Pachebat J.A."/>
            <person name="Glockner G."/>
            <person name="Rajandream M.A."/>
            <person name="Sucgang R."/>
            <person name="Berriman M."/>
            <person name="Song J."/>
            <person name="Olsen R."/>
            <person name="Szafranski K."/>
            <person name="Xu Q."/>
            <person name="Tunggal B."/>
            <person name="Kummerfeld S."/>
            <person name="Madera M."/>
            <person name="Konfortov B.A."/>
            <person name="Rivero F."/>
            <person name="Bankier A.T."/>
            <person name="Lehmann R."/>
            <person name="Hamlin N."/>
            <person name="Davies R."/>
            <person name="Gaudet P."/>
            <person name="Fey P."/>
            <person name="Pilcher K."/>
            <person name="Chen G."/>
            <person name="Saunders D."/>
            <person name="Sodergren E."/>
            <person name="Davis P."/>
            <person name="Kerhornou A."/>
            <person name="Nie X."/>
            <person name="Hall N."/>
            <person name="Anjard C."/>
            <person name="Hemphill L."/>
            <person name="Bason N."/>
            <person name="Farbrother P."/>
            <person name="Desany B."/>
            <person name="Just E."/>
            <person name="Morio T."/>
            <person name="Rost R."/>
            <person name="Churcher C."/>
            <person name="Cooper J."/>
            <person name="Haydock S."/>
            <person name="van Driessche N."/>
            <person name="Cronin A."/>
            <person name="Goodhead I."/>
            <person name="Muzny D."/>
            <person name="Mourier T."/>
            <person name="Pain A."/>
            <person name="Lu M."/>
            <person name="Harper D."/>
            <person name="Lindsay R."/>
            <person name="Hauser H."/>
            <person name="James K."/>
            <person name="Quiles M."/>
            <person name="Madan Babu M."/>
            <person name="Saito T."/>
            <person name="Buchrieser C."/>
            <person name="Wardroper A."/>
            <person name="Felder M."/>
            <person name="Thangavelu M."/>
            <person name="Johnson D."/>
            <person name="Knights A."/>
            <person name="Loulseged H."/>
            <person name="Mungall K."/>
            <person name="Oliver K."/>
            <person name="Price C."/>
            <person name="Quail M.A."/>
            <person name="Urushihara H."/>
            <person name="Hernandez J."/>
            <person name="Rabbinowitsch E."/>
            <person name="Steffen D."/>
            <person name="Sanders M."/>
            <person name="Ma J."/>
            <person name="Kohara Y."/>
            <person name="Sharp S."/>
            <person name="Simmonds M."/>
            <person name="Spiegler S."/>
            <person name="Tivey A."/>
            <person name="Sugano S."/>
            <person name="White B."/>
            <person name="Walker D."/>
            <person name="Woodward J."/>
            <person name="Winckler T."/>
            <person name="Tanaka Y."/>
            <person name="Shaulsky G."/>
            <person name="Schleicher M."/>
            <person name="Weinstock G."/>
            <person name="Rosenthal A."/>
            <person name="Cox E.C."/>
            <person name="Chisholm R.L."/>
            <person name="Gibbs R."/>
            <person name="Loomis W.F."/>
            <person name="Platzer M."/>
            <person name="Kay R.R."/>
            <person name="Williams J."/>
            <person name="Dear P.H."/>
            <person name="Noegel A.A."/>
            <person name="Barrell B."/>
            <person name="Kuspa A."/>
        </authorList>
    </citation>
    <scope>NUCLEOTIDE SEQUENCE [LARGE SCALE GENOMIC DNA]</scope>
    <source>
        <strain evidence="1 2">AX4</strain>
    </source>
</reference>
<name>Q54N25_DICDI</name>
<dbReference type="PANTHER" id="PTHR32488">
    <property type="entry name" value="UPF0746 PROTEIN DDB_G0280785-RELATED"/>
    <property type="match status" value="1"/>
</dbReference>
<dbReference type="RefSeq" id="XP_638118.1">
    <property type="nucleotide sequence ID" value="XM_633026.1"/>
</dbReference>
<dbReference type="GeneID" id="8625167"/>
<sequence length="762" mass="91149">MNDHYLEFDKNYSSNAFENYSSNVFENFFLFFKDETDEEFYKNLFSRNYFKSIFQSKNITNINNNNNNKNFNNFFESIIKTIFETNNFIAIKVLNEEYYYLTCKVKFGILDNYEILNWLLKTYGKTYILEYIKNNINNDIEEPLQVFINSISSNIYLANPKSSESLESIIDLFKLLTEDLNIEIPNCSKQRILSIILQICPINNNYAIRLILKLFKFIRMFRDSKPFNKQLSIIESIEFSKEQLDMRLLDFIHNDQKQKQMFKTLIKSYYENVFSNGFSFLYYYIYESIELFKSSQIINNNHSINPKYYTFTSFEYGDIELFKFTFNSLSIDDRNYLMNGTQQLLLNGKIIFFKYSNDKSMNEKMKFINQVTMEINNSKSKRSFLEKTDKIEFLIYLFTYLIKINEIELLNVIIKDCNFNPYSKSFKVSKSDYLYICRYIKSISMLDFIYFNFKDMDNLIWDCKSWCNDNRFDLIEHYLNLNSKHVSGVTMVNYDIKNETNLKLNNKLNSISIEIKNTNDNIGSMKYFIGKYKNQNYKLLSSLPKFKIYFHFDKNVNSTIFDNINNYKFIIENSLNYNCRQSSKNENQEAKEEEEEFLDHDLFDDNSVDNDNLVTNYCFKWSGFIPYQYVEFIKWILESRQNDLKSGRLIISSHQLISFKYLIYLQSNGIKYLNEIDSFISSTTSSSVENYLFFCAFNHCDLKTIDKIINNLKNSNLDILSSLFNYSTMCGQIKVLKHLYKNHKFLFETFSSKNFLKQYNLE</sequence>
<dbReference type="HOGENOM" id="CLU_366177_0_0_1"/>